<name>A0A0P9CC36_9BACL</name>
<comment type="caution">
    <text evidence="1">The sequence shown here is derived from an EMBL/GenBank/DDBJ whole genome shotgun (WGS) entry which is preliminary data.</text>
</comment>
<organism evidence="1 2">
    <name type="scientific">Alicyclobacillus ferrooxydans</name>
    <dbReference type="NCBI Taxonomy" id="471514"/>
    <lineage>
        <taxon>Bacteria</taxon>
        <taxon>Bacillati</taxon>
        <taxon>Bacillota</taxon>
        <taxon>Bacilli</taxon>
        <taxon>Bacillales</taxon>
        <taxon>Alicyclobacillaceae</taxon>
        <taxon>Alicyclobacillus</taxon>
    </lineage>
</organism>
<accession>A0A0P9CC36</accession>
<dbReference type="PATRIC" id="fig|471514.4.peg.3797"/>
<sequence>MLPPARDLEVIVLSIFSFKTQSGSGKRSGKKKEPITWKEAIGTYKKDRGWENVKHSRDPLTPKSKRFF</sequence>
<proteinExistence type="predicted"/>
<dbReference type="Proteomes" id="UP000050482">
    <property type="component" value="Unassembled WGS sequence"/>
</dbReference>
<gene>
    <name evidence="1" type="ORF">AN477_14440</name>
</gene>
<dbReference type="EMBL" id="LJCO01000059">
    <property type="protein sequence ID" value="KPV43033.1"/>
    <property type="molecule type" value="Genomic_DNA"/>
</dbReference>
<keyword evidence="2" id="KW-1185">Reference proteome</keyword>
<dbReference type="AlphaFoldDB" id="A0A0P9CC36"/>
<reference evidence="1 2" key="1">
    <citation type="submission" date="2015-09" db="EMBL/GenBank/DDBJ databases">
        <title>Draft genome sequence of Alicyclobacillus ferrooxydans DSM 22381.</title>
        <authorList>
            <person name="Hemp J."/>
        </authorList>
    </citation>
    <scope>NUCLEOTIDE SEQUENCE [LARGE SCALE GENOMIC DNA]</scope>
    <source>
        <strain evidence="1 2">TC-34</strain>
    </source>
</reference>
<evidence type="ECO:0000313" key="2">
    <source>
        <dbReference type="Proteomes" id="UP000050482"/>
    </source>
</evidence>
<protein>
    <submittedName>
        <fullName evidence="1">Uncharacterized protein</fullName>
    </submittedName>
</protein>
<evidence type="ECO:0000313" key="1">
    <source>
        <dbReference type="EMBL" id="KPV43033.1"/>
    </source>
</evidence>